<evidence type="ECO:0000256" key="2">
    <source>
        <dbReference type="SAM" id="MobiDB-lite"/>
    </source>
</evidence>
<protein>
    <submittedName>
        <fullName evidence="5">Phage tail tape measure protein</fullName>
    </submittedName>
</protein>
<feature type="transmembrane region" description="Helical" evidence="3">
    <location>
        <begin position="583"/>
        <end position="603"/>
    </location>
</feature>
<accession>A0A2J8HSA5</accession>
<dbReference type="AlphaFoldDB" id="A0A2J8HSA5"/>
<feature type="compositionally biased region" description="Gly residues" evidence="2">
    <location>
        <begin position="657"/>
        <end position="668"/>
    </location>
</feature>
<evidence type="ECO:0000313" key="6">
    <source>
        <dbReference type="Proteomes" id="UP000236449"/>
    </source>
</evidence>
<keyword evidence="1" id="KW-0175">Coiled coil</keyword>
<keyword evidence="3" id="KW-1133">Transmembrane helix</keyword>
<proteinExistence type="predicted"/>
<evidence type="ECO:0000256" key="3">
    <source>
        <dbReference type="SAM" id="Phobius"/>
    </source>
</evidence>
<reference evidence="5 6" key="1">
    <citation type="submission" date="2018-01" db="EMBL/GenBank/DDBJ databases">
        <title>Draft genome sequences of six Vibrio diazotrophicus strains isolated from deep-sea sediments of the Baltic Sea.</title>
        <authorList>
            <person name="Castillo D."/>
            <person name="Vandieken V."/>
            <person name="Chiang O."/>
            <person name="Middelboe M."/>
        </authorList>
    </citation>
    <scope>NUCLEOTIDE SEQUENCE [LARGE SCALE GENOMIC DNA]</scope>
    <source>
        <strain evidence="5 6">60.27F</strain>
    </source>
</reference>
<evidence type="ECO:0000313" key="5">
    <source>
        <dbReference type="EMBL" id="PNI01160.1"/>
    </source>
</evidence>
<feature type="region of interest" description="Disordered" evidence="2">
    <location>
        <begin position="636"/>
        <end position="674"/>
    </location>
</feature>
<sequence length="892" mass="92997">MRKNINLGITADNTKAISAIDAVVNAQSKLEQNTKAMSAELKRAKQGISDVRALDSLKTSLGFTQGELDKTKKAISALQEKQRQHIRLTEAETVSLQQSAVTLSRLNEKKQQGITLSEAEEKRLIRAQSNYDKLTSKQNSHYQLTKKEQDELTKLTGKMSTLENKHRAQTRSLGNLSDNLKRAGFNTKELSMAQEVANRRAEKAAQLLERENRLMARSNALQARKKEALASLPSGRVVGAGIAAGSLLAGRQAVNNEANFVDVAKTLDFAGGNRGQEAEAMRNQLNRLAVEMAGVNEADVMRIAAGGATGGIAKEDLLAYTKDTIMTATAWDMDAESAAENGMALRNSLGYKSGEEGRQQFLTMSNMINDVANKNGGVKARDLLGVMSRTGALMTNSGFSEQGALGLSGALLSKGASEEQAATATKNIASRLTAGFSATDAQQQIYAMIGTDAQSVAQGMQADAMGTLLEVLDGINDLDATDQAAAIKELFGDEAAAHVQKLIKDTTKLKKIQADAQKASMSSVADEYNGIAATRKAGFEQAGQAFNHLGIAIGDKLLPAIDPLLTVVADGAMAAAEFVNQGGIAVDILLGLGAAAVAGVAAYKAYQGFKLVRNIAGIAKESIALSNASKATDRHAKALERQARASDRAARATSRGGVSGDSLRGGGGSRRRRRRGRAGLIAGALGLGAGLFSTSAFASGGANLAADTVGAAGDIADALPFAKAAKMAKFVRPLSLGIDAVSLGSSLLNGDTEGAVSTGGGMLGGLGGAALGATIGSMIFPVVGTAIGGAIGGLAGDSGGEWLASKVMGWFSSDELPDKSKEIQTAQLKTAQAKQLPALTFSPQIQISDVSDPKQAASMAMEQMQDLFSQFLKENGLDAGELTQDLNHSFMG</sequence>
<evidence type="ECO:0000256" key="1">
    <source>
        <dbReference type="SAM" id="Coils"/>
    </source>
</evidence>
<keyword evidence="3" id="KW-0812">Transmembrane</keyword>
<dbReference type="EMBL" id="POSK01000023">
    <property type="protein sequence ID" value="PNI01160.1"/>
    <property type="molecule type" value="Genomic_DNA"/>
</dbReference>
<dbReference type="InterPro" id="IPR010090">
    <property type="entry name" value="Phage_tape_meas"/>
</dbReference>
<gene>
    <name evidence="5" type="ORF">C1N32_20575</name>
</gene>
<dbReference type="NCBIfam" id="TIGR01760">
    <property type="entry name" value="tape_meas_TP901"/>
    <property type="match status" value="1"/>
</dbReference>
<organism evidence="5 6">
    <name type="scientific">Vibrio diazotrophicus</name>
    <dbReference type="NCBI Taxonomy" id="685"/>
    <lineage>
        <taxon>Bacteria</taxon>
        <taxon>Pseudomonadati</taxon>
        <taxon>Pseudomonadota</taxon>
        <taxon>Gammaproteobacteria</taxon>
        <taxon>Vibrionales</taxon>
        <taxon>Vibrionaceae</taxon>
        <taxon>Vibrio</taxon>
    </lineage>
</organism>
<name>A0A2J8HSA5_VIBDI</name>
<dbReference type="Proteomes" id="UP000236449">
    <property type="component" value="Unassembled WGS sequence"/>
</dbReference>
<feature type="transmembrane region" description="Helical" evidence="3">
    <location>
        <begin position="678"/>
        <end position="698"/>
    </location>
</feature>
<feature type="domain" description="Phage tail tape measure protein" evidence="4">
    <location>
        <begin position="294"/>
        <end position="492"/>
    </location>
</feature>
<feature type="compositionally biased region" description="Basic and acidic residues" evidence="2">
    <location>
        <begin position="636"/>
        <end position="650"/>
    </location>
</feature>
<comment type="caution">
    <text evidence="5">The sequence shown here is derived from an EMBL/GenBank/DDBJ whole genome shotgun (WGS) entry which is preliminary data.</text>
</comment>
<dbReference type="OrthoDB" id="5903669at2"/>
<dbReference type="Pfam" id="PF10145">
    <property type="entry name" value="PhageMin_Tail"/>
    <property type="match status" value="1"/>
</dbReference>
<keyword evidence="3" id="KW-0472">Membrane</keyword>
<evidence type="ECO:0000259" key="4">
    <source>
        <dbReference type="Pfam" id="PF10145"/>
    </source>
</evidence>
<feature type="coiled-coil region" evidence="1">
    <location>
        <begin position="117"/>
        <end position="165"/>
    </location>
</feature>